<dbReference type="InterPro" id="IPR004960">
    <property type="entry name" value="LipA_acyltrans"/>
</dbReference>
<dbReference type="GO" id="GO:0016746">
    <property type="term" value="F:acyltransferase activity"/>
    <property type="evidence" value="ECO:0007669"/>
    <property type="project" value="UniProtKB-KW"/>
</dbReference>
<dbReference type="GO" id="GO:0005886">
    <property type="term" value="C:plasma membrane"/>
    <property type="evidence" value="ECO:0007669"/>
    <property type="project" value="UniProtKB-SubCell"/>
</dbReference>
<gene>
    <name evidence="7" type="ORF">DFJ65_2371</name>
</gene>
<dbReference type="Pfam" id="PF03279">
    <property type="entry name" value="Lip_A_acyltrans"/>
    <property type="match status" value="1"/>
</dbReference>
<comment type="caution">
    <text evidence="7">The sequence shown here is derived from an EMBL/GenBank/DDBJ whole genome shotgun (WGS) entry which is preliminary data.</text>
</comment>
<dbReference type="AlphaFoldDB" id="A0A3D9UXL1"/>
<keyword evidence="5" id="KW-0472">Membrane</keyword>
<keyword evidence="6" id="KW-0012">Acyltransferase</keyword>
<comment type="subcellular location">
    <subcellularLocation>
        <location evidence="1">Cell inner membrane</location>
    </subcellularLocation>
</comment>
<accession>A0A3D9UXL1</accession>
<protein>
    <submittedName>
        <fullName evidence="7">KDO2-lipid IV(A) lauroyltransferase</fullName>
    </submittedName>
</protein>
<keyword evidence="4 7" id="KW-0808">Transferase</keyword>
<evidence type="ECO:0000313" key="8">
    <source>
        <dbReference type="Proteomes" id="UP000256253"/>
    </source>
</evidence>
<organism evidence="7 8">
    <name type="scientific">Calidifontibacter indicus</name>
    <dbReference type="NCBI Taxonomy" id="419650"/>
    <lineage>
        <taxon>Bacteria</taxon>
        <taxon>Bacillati</taxon>
        <taxon>Actinomycetota</taxon>
        <taxon>Actinomycetes</taxon>
        <taxon>Micrococcales</taxon>
        <taxon>Dermacoccaceae</taxon>
        <taxon>Calidifontibacter</taxon>
    </lineage>
</organism>
<dbReference type="OrthoDB" id="9803456at2"/>
<dbReference type="PANTHER" id="PTHR30606">
    <property type="entry name" value="LIPID A BIOSYNTHESIS LAUROYL ACYLTRANSFERASE"/>
    <property type="match status" value="1"/>
</dbReference>
<evidence type="ECO:0000256" key="4">
    <source>
        <dbReference type="ARBA" id="ARBA00022679"/>
    </source>
</evidence>
<evidence type="ECO:0000256" key="6">
    <source>
        <dbReference type="ARBA" id="ARBA00023315"/>
    </source>
</evidence>
<evidence type="ECO:0000256" key="2">
    <source>
        <dbReference type="ARBA" id="ARBA00022475"/>
    </source>
</evidence>
<name>A0A3D9UXL1_9MICO</name>
<dbReference type="EMBL" id="QTUA01000001">
    <property type="protein sequence ID" value="REF31315.1"/>
    <property type="molecule type" value="Genomic_DNA"/>
</dbReference>
<keyword evidence="8" id="KW-1185">Reference proteome</keyword>
<dbReference type="RefSeq" id="WP_115923170.1">
    <property type="nucleotide sequence ID" value="NZ_QTUA01000001.1"/>
</dbReference>
<dbReference type="CDD" id="cd07984">
    <property type="entry name" value="LPLAT_LABLAT-like"/>
    <property type="match status" value="1"/>
</dbReference>
<sequence>MSFAEVAQVAGFRAAWKVVCKLPESAAYAMFDRIADITFCRNGPSVRRMRANYAKVRPDLAGDALEQVVREGVRSYLHYWCDAFRLSVHSPEQLAERMRLVGNDAEARAIVGCGEPIILFLGHMGNWDLAGAWSTTYFAPVTTVAERLKPEELYEEFLAFRESLGMTILPLTGGDDTYPTLVAALENGGFVPLLADRDLTRHGVGVELLGHPIKAATGPARLALDTGAALFPLSVSYEQVPGRAAPRVVADFGPRVQVPTTGDRSEQVRAMTQACIDHLGAGIREHTADWHMMQRVFLADFDDLEDRG</sequence>
<evidence type="ECO:0000256" key="5">
    <source>
        <dbReference type="ARBA" id="ARBA00023136"/>
    </source>
</evidence>
<dbReference type="GO" id="GO:0009247">
    <property type="term" value="P:glycolipid biosynthetic process"/>
    <property type="evidence" value="ECO:0007669"/>
    <property type="project" value="UniProtKB-ARBA"/>
</dbReference>
<evidence type="ECO:0000313" key="7">
    <source>
        <dbReference type="EMBL" id="REF31315.1"/>
    </source>
</evidence>
<keyword evidence="2" id="KW-1003">Cell membrane</keyword>
<dbReference type="NCBIfam" id="NF005919">
    <property type="entry name" value="PRK07920.1"/>
    <property type="match status" value="1"/>
</dbReference>
<evidence type="ECO:0000256" key="1">
    <source>
        <dbReference type="ARBA" id="ARBA00004533"/>
    </source>
</evidence>
<keyword evidence="3" id="KW-0997">Cell inner membrane</keyword>
<proteinExistence type="predicted"/>
<reference evidence="7 8" key="1">
    <citation type="submission" date="2018-08" db="EMBL/GenBank/DDBJ databases">
        <title>Sequencing the genomes of 1000 actinobacteria strains.</title>
        <authorList>
            <person name="Klenk H.-P."/>
        </authorList>
    </citation>
    <scope>NUCLEOTIDE SEQUENCE [LARGE SCALE GENOMIC DNA]</scope>
    <source>
        <strain evidence="7 8">DSM 22967</strain>
    </source>
</reference>
<dbReference type="Proteomes" id="UP000256253">
    <property type="component" value="Unassembled WGS sequence"/>
</dbReference>
<dbReference type="PANTHER" id="PTHR30606:SF10">
    <property type="entry name" value="PHOSPHATIDYLINOSITOL MANNOSIDE ACYLTRANSFERASE"/>
    <property type="match status" value="1"/>
</dbReference>
<evidence type="ECO:0000256" key="3">
    <source>
        <dbReference type="ARBA" id="ARBA00022519"/>
    </source>
</evidence>